<name>A0A918WQ65_9RHOB</name>
<keyword evidence="8" id="KW-1185">Reference proteome</keyword>
<dbReference type="EMBL" id="BMYJ01000010">
    <property type="protein sequence ID" value="GHC63640.1"/>
    <property type="molecule type" value="Genomic_DNA"/>
</dbReference>
<accession>A0A918WQ65</accession>
<comment type="similarity">
    <text evidence="2">Belongs to the bacterial solute-binding protein 1 family.</text>
</comment>
<dbReference type="AlphaFoldDB" id="A0A918WQ65"/>
<comment type="caution">
    <text evidence="7">The sequence shown here is derived from an EMBL/GenBank/DDBJ whole genome shotgun (WGS) entry which is preliminary data.</text>
</comment>
<dbReference type="GO" id="GO:0042597">
    <property type="term" value="C:periplasmic space"/>
    <property type="evidence" value="ECO:0007669"/>
    <property type="project" value="UniProtKB-SubCell"/>
</dbReference>
<organism evidence="7 8">
    <name type="scientific">Neogemmobacter tilapiae</name>
    <dbReference type="NCBI Taxonomy" id="875041"/>
    <lineage>
        <taxon>Bacteria</taxon>
        <taxon>Pseudomonadati</taxon>
        <taxon>Pseudomonadota</taxon>
        <taxon>Alphaproteobacteria</taxon>
        <taxon>Rhodobacterales</taxon>
        <taxon>Paracoccaceae</taxon>
        <taxon>Neogemmobacter</taxon>
    </lineage>
</organism>
<evidence type="ECO:0000256" key="2">
    <source>
        <dbReference type="ARBA" id="ARBA00008520"/>
    </source>
</evidence>
<dbReference type="PANTHER" id="PTHR43649">
    <property type="entry name" value="ARABINOSE-BINDING PROTEIN-RELATED"/>
    <property type="match status" value="1"/>
</dbReference>
<keyword evidence="4" id="KW-0732">Signal</keyword>
<dbReference type="RefSeq" id="WP_189412571.1">
    <property type="nucleotide sequence ID" value="NZ_BMYJ01000010.1"/>
</dbReference>
<dbReference type="Gene3D" id="3.40.190.10">
    <property type="entry name" value="Periplasmic binding protein-like II"/>
    <property type="match status" value="2"/>
</dbReference>
<keyword evidence="3" id="KW-0813">Transport</keyword>
<dbReference type="InterPro" id="IPR050490">
    <property type="entry name" value="Bact_solute-bd_prot1"/>
</dbReference>
<evidence type="ECO:0000313" key="7">
    <source>
        <dbReference type="EMBL" id="GHC63640.1"/>
    </source>
</evidence>
<dbReference type="PANTHER" id="PTHR43649:SF28">
    <property type="entry name" value="BINDING PROTEIN COMPONENT OF ABC SUGAR TRANSPORTER-RELATED"/>
    <property type="match status" value="1"/>
</dbReference>
<comment type="function">
    <text evidence="5">Part of a binding-protein-dependent transport system for a sugar.</text>
</comment>
<protein>
    <recommendedName>
        <fullName evidence="6">Probable sugar-binding periplasmic protein</fullName>
    </recommendedName>
</protein>
<evidence type="ECO:0000256" key="1">
    <source>
        <dbReference type="ARBA" id="ARBA00004418"/>
    </source>
</evidence>
<gene>
    <name evidence="7" type="ORF">GCM10007315_29990</name>
</gene>
<sequence length="409" mass="44219">MLLRASAVLFVTANFGQPVLATELEVTHWWTSGGEAAAVAEFKKAFDATGDVWVDEEIYGNGVVARPIIVSRILGGDPMAATQLNHGRQAEELIKAGLIMDLTDVAEANNWRQVIRPTSLLDACTVDGRIYCAPVNIHSWQWLWLSNAAFAKAGVPVPKDWNEFVAAGPALRAAGLQPLALGQEAWQSAGAFAVLNLSIAGPELWLRVHKDRDMAAAQSPEMLKAFEAAVQARDMSRCNTVEAWNLATEMVIGGQAGGQIVGDWAQGEFTLVGQVSGKDFTCLPGLGVADVIQTGGDAFYFPIIEDPEITAAQKRLAALLVTPEVQVQFNLKKGSMPIRDDIDLNAASECMRKGLDILQTGAILPTIDQLLAPISVTELDDLIQEFWNSDTMTATEFQTRYAEVLARAE</sequence>
<comment type="subcellular location">
    <subcellularLocation>
        <location evidence="1">Periplasm</location>
    </subcellularLocation>
</comment>
<evidence type="ECO:0000256" key="4">
    <source>
        <dbReference type="ARBA" id="ARBA00022729"/>
    </source>
</evidence>
<dbReference type="InterPro" id="IPR006059">
    <property type="entry name" value="SBP"/>
</dbReference>
<dbReference type="Pfam" id="PF01547">
    <property type="entry name" value="SBP_bac_1"/>
    <property type="match status" value="1"/>
</dbReference>
<evidence type="ECO:0000256" key="5">
    <source>
        <dbReference type="ARBA" id="ARBA00049629"/>
    </source>
</evidence>
<evidence type="ECO:0000256" key="3">
    <source>
        <dbReference type="ARBA" id="ARBA00022448"/>
    </source>
</evidence>
<reference evidence="7" key="2">
    <citation type="submission" date="2020-09" db="EMBL/GenBank/DDBJ databases">
        <authorList>
            <person name="Sun Q."/>
            <person name="Kim S."/>
        </authorList>
    </citation>
    <scope>NUCLEOTIDE SEQUENCE</scope>
    <source>
        <strain evidence="7">KCTC 23310</strain>
    </source>
</reference>
<evidence type="ECO:0000313" key="8">
    <source>
        <dbReference type="Proteomes" id="UP000638981"/>
    </source>
</evidence>
<dbReference type="SUPFAM" id="SSF53850">
    <property type="entry name" value="Periplasmic binding protein-like II"/>
    <property type="match status" value="1"/>
</dbReference>
<reference evidence="7" key="1">
    <citation type="journal article" date="2014" name="Int. J. Syst. Evol. Microbiol.">
        <title>Complete genome sequence of Corynebacterium casei LMG S-19264T (=DSM 44701T), isolated from a smear-ripened cheese.</title>
        <authorList>
            <consortium name="US DOE Joint Genome Institute (JGI-PGF)"/>
            <person name="Walter F."/>
            <person name="Albersmeier A."/>
            <person name="Kalinowski J."/>
            <person name="Ruckert C."/>
        </authorList>
    </citation>
    <scope>NUCLEOTIDE SEQUENCE</scope>
    <source>
        <strain evidence="7">KCTC 23310</strain>
    </source>
</reference>
<proteinExistence type="inferred from homology"/>
<dbReference type="Proteomes" id="UP000638981">
    <property type="component" value="Unassembled WGS sequence"/>
</dbReference>
<evidence type="ECO:0000256" key="6">
    <source>
        <dbReference type="ARBA" id="ARBA00049753"/>
    </source>
</evidence>